<dbReference type="AlphaFoldDB" id="X1FYT3"/>
<evidence type="ECO:0000256" key="1">
    <source>
        <dbReference type="ARBA" id="ARBA00022801"/>
    </source>
</evidence>
<dbReference type="GO" id="GO:0031297">
    <property type="term" value="P:replication fork processing"/>
    <property type="evidence" value="ECO:0007669"/>
    <property type="project" value="TreeGrafter"/>
</dbReference>
<dbReference type="EMBL" id="BARU01006617">
    <property type="protein sequence ID" value="GAH34464.1"/>
    <property type="molecule type" value="Genomic_DNA"/>
</dbReference>
<dbReference type="InterPro" id="IPR036844">
    <property type="entry name" value="Hint_dom_sf"/>
</dbReference>
<dbReference type="SUPFAM" id="SSF52540">
    <property type="entry name" value="P-loop containing nucleoside triphosphate hydrolases"/>
    <property type="match status" value="1"/>
</dbReference>
<dbReference type="PANTHER" id="PTHR45766">
    <property type="entry name" value="DNA ANNEALING HELICASE AND ENDONUCLEASE ZRANB3 FAMILY MEMBER"/>
    <property type="match status" value="1"/>
</dbReference>
<dbReference type="InterPro" id="IPR001650">
    <property type="entry name" value="Helicase_C-like"/>
</dbReference>
<evidence type="ECO:0000259" key="2">
    <source>
        <dbReference type="SMART" id="SM00306"/>
    </source>
</evidence>
<dbReference type="GO" id="GO:0016539">
    <property type="term" value="P:intein-mediated protein splicing"/>
    <property type="evidence" value="ECO:0007669"/>
    <property type="project" value="InterPro"/>
</dbReference>
<sequence length="382" mass="43352">DQAKRISDIKDAFERGRETMMAIDSTRMITGIAKAHYVCAFVKTLMEAGETVILYGHHHAVMDIYMDELKDSYPVMISGRQNANVKDEAQKAFMNGDTDLIIISLRSATGLNLQRARCVVFGELDWSPAVHCIDEKTEILTNNGFKSVEEVNVGDIVASFDIKDGAIQFTPALDKIDRLASSDETLYRINTKKIDLVVTGNHRMVYRTLMRTKTGNKKSKWRISTADKLAGVKRRYVPTCGFEKSSGVHLTDDELKLIGLYLSDGRFDNKQLTIYQSSKQPWNKEIIEILDNGGFSWSLFVRKKENQSDVNWYSIPAGVQPRWTKREVETLIDLKNKGISKKEISKIINRTEESINQKIRKMDKNIFTQPGVLSGLKRLSCL</sequence>
<keyword evidence="1" id="KW-0378">Hydrolase</keyword>
<dbReference type="InterPro" id="IPR003587">
    <property type="entry name" value="Hint_dom_N"/>
</dbReference>
<evidence type="ECO:0000313" key="3">
    <source>
        <dbReference type="EMBL" id="GAH34464.1"/>
    </source>
</evidence>
<reference evidence="3" key="1">
    <citation type="journal article" date="2014" name="Front. Microbiol.">
        <title>High frequency of phylogenetically diverse reductive dehalogenase-homologous genes in deep subseafloor sedimentary metagenomes.</title>
        <authorList>
            <person name="Kawai M."/>
            <person name="Futagami T."/>
            <person name="Toyoda A."/>
            <person name="Takaki Y."/>
            <person name="Nishi S."/>
            <person name="Hori S."/>
            <person name="Arai W."/>
            <person name="Tsubouchi T."/>
            <person name="Morono Y."/>
            <person name="Uchiyama I."/>
            <person name="Ito T."/>
            <person name="Fujiyama A."/>
            <person name="Inagaki F."/>
            <person name="Takami H."/>
        </authorList>
    </citation>
    <scope>NUCLEOTIDE SEQUENCE</scope>
    <source>
        <strain evidence="3">Expedition CK06-06</strain>
    </source>
</reference>
<organism evidence="3">
    <name type="scientific">marine sediment metagenome</name>
    <dbReference type="NCBI Taxonomy" id="412755"/>
    <lineage>
        <taxon>unclassified sequences</taxon>
        <taxon>metagenomes</taxon>
        <taxon>ecological metagenomes</taxon>
    </lineage>
</organism>
<proteinExistence type="predicted"/>
<feature type="domain" description="Hint" evidence="2">
    <location>
        <begin position="130"/>
        <end position="239"/>
    </location>
</feature>
<feature type="non-terminal residue" evidence="3">
    <location>
        <position position="1"/>
    </location>
</feature>
<dbReference type="Gene3D" id="3.40.50.300">
    <property type="entry name" value="P-loop containing nucleotide triphosphate hydrolases"/>
    <property type="match status" value="1"/>
</dbReference>
<protein>
    <recommendedName>
        <fullName evidence="2">Hint domain-containing protein</fullName>
    </recommendedName>
</protein>
<dbReference type="SMART" id="SM00306">
    <property type="entry name" value="HintN"/>
    <property type="match status" value="1"/>
</dbReference>
<dbReference type="GO" id="GO:0016787">
    <property type="term" value="F:hydrolase activity"/>
    <property type="evidence" value="ECO:0007669"/>
    <property type="project" value="UniProtKB-KW"/>
</dbReference>
<accession>X1FYT3</accession>
<dbReference type="PROSITE" id="PS50817">
    <property type="entry name" value="INTEIN_N_TER"/>
    <property type="match status" value="1"/>
</dbReference>
<dbReference type="Pfam" id="PF00271">
    <property type="entry name" value="Helicase_C"/>
    <property type="match status" value="1"/>
</dbReference>
<name>X1FYT3_9ZZZZ</name>
<comment type="caution">
    <text evidence="3">The sequence shown here is derived from an EMBL/GenBank/DDBJ whole genome shotgun (WGS) entry which is preliminary data.</text>
</comment>
<gene>
    <name evidence="3" type="ORF">S03H2_13025</name>
</gene>
<dbReference type="Gene3D" id="2.170.16.10">
    <property type="entry name" value="Hedgehog/Intein (Hint) domain"/>
    <property type="match status" value="1"/>
</dbReference>
<dbReference type="InterPro" id="IPR027417">
    <property type="entry name" value="P-loop_NTPase"/>
</dbReference>
<dbReference type="PANTHER" id="PTHR45766:SF6">
    <property type="entry name" value="SWI_SNF-RELATED MATRIX-ASSOCIATED ACTIN-DEPENDENT REGULATOR OF CHROMATIN SUBFAMILY A-LIKE PROTEIN 1"/>
    <property type="match status" value="1"/>
</dbReference>
<dbReference type="SUPFAM" id="SSF51294">
    <property type="entry name" value="Hedgehog/intein (Hint) domain"/>
    <property type="match status" value="1"/>
</dbReference>
<dbReference type="GO" id="GO:0006281">
    <property type="term" value="P:DNA repair"/>
    <property type="evidence" value="ECO:0007669"/>
    <property type="project" value="TreeGrafter"/>
</dbReference>
<dbReference type="InterPro" id="IPR006141">
    <property type="entry name" value="Intein_N"/>
</dbReference>